<evidence type="ECO:0000313" key="3">
    <source>
        <dbReference type="Proteomes" id="UP000016223"/>
    </source>
</evidence>
<gene>
    <name evidence="2" type="ORF">VAPA_1c35100</name>
</gene>
<feature type="signal peptide" evidence="1">
    <location>
        <begin position="1"/>
        <end position="29"/>
    </location>
</feature>
<dbReference type="AlphaFoldDB" id="T1XE66"/>
<evidence type="ECO:0008006" key="4">
    <source>
        <dbReference type="Google" id="ProtNLM"/>
    </source>
</evidence>
<proteinExistence type="predicted"/>
<dbReference type="KEGG" id="vpd:VAPA_1c35100"/>
<evidence type="ECO:0000256" key="1">
    <source>
        <dbReference type="SAM" id="SignalP"/>
    </source>
</evidence>
<keyword evidence="1" id="KW-0732">Signal</keyword>
<dbReference type="PATRIC" id="fig|1246301.3.peg.3550"/>
<organism evidence="2 3">
    <name type="scientific">Variovorax paradoxus B4</name>
    <dbReference type="NCBI Taxonomy" id="1246301"/>
    <lineage>
        <taxon>Bacteria</taxon>
        <taxon>Pseudomonadati</taxon>
        <taxon>Pseudomonadota</taxon>
        <taxon>Betaproteobacteria</taxon>
        <taxon>Burkholderiales</taxon>
        <taxon>Comamonadaceae</taxon>
        <taxon>Variovorax</taxon>
    </lineage>
</organism>
<reference evidence="2 3" key="1">
    <citation type="submission" date="2012-10" db="EMBL/GenBank/DDBJ databases">
        <title>Genome sequence of Variovorax paradoxus B4.</title>
        <authorList>
            <person name="Schuldes J."/>
            <person name="Brandt U."/>
            <person name="Hiessl S."/>
            <person name="Wuebbeler J.H."/>
            <person name="Thuermer A."/>
            <person name="Steinbuechel A."/>
            <person name="Daniel R."/>
        </authorList>
    </citation>
    <scope>NUCLEOTIDE SEQUENCE [LARGE SCALE GENOMIC DNA]</scope>
    <source>
        <strain evidence="2 3">B4</strain>
    </source>
</reference>
<accession>T1XE66</accession>
<dbReference type="RefSeq" id="WP_021008061.1">
    <property type="nucleotide sequence ID" value="NC_022247.1"/>
</dbReference>
<dbReference type="HOGENOM" id="CLU_899990_0_0_4"/>
<feature type="chain" id="PRO_5004586151" description="Secreted protein" evidence="1">
    <location>
        <begin position="30"/>
        <end position="309"/>
    </location>
</feature>
<protein>
    <recommendedName>
        <fullName evidence="4">Secreted protein</fullName>
    </recommendedName>
</protein>
<evidence type="ECO:0000313" key="2">
    <source>
        <dbReference type="EMBL" id="AGU50594.1"/>
    </source>
</evidence>
<sequence length="309" mass="33465">MPLFRLRSAPPAFLAVLLLLLLLSTFGTAAPASAANAVLTLDTDRAQEDTQTPALDLALTRFAGMASGSYYWPEGLLAEQLISGLSSRRDRKQQALPGGQRLLSSYRRPYGGSERAAVLLDDRSGDVLAAALVHRQCGKGSASTGCLDDQHAVLSIFLRPGVDRAKAQPLFAWSRQVPEDLQSGDGEKIAKTEYATMDAAHTAARPVERPKGFSAAVPLYPKSQIHRTAQDALSDAKARRVLRLQTTDSMAQVLAFYKQLTPPLEDMESGLDERNGYVAGSRKGLAFSVNVKHDRDMPAITNIEVEMSE</sequence>
<dbReference type="Proteomes" id="UP000016223">
    <property type="component" value="Chromosome 1"/>
</dbReference>
<dbReference type="EMBL" id="CP003911">
    <property type="protein sequence ID" value="AGU50594.1"/>
    <property type="molecule type" value="Genomic_DNA"/>
</dbReference>
<name>T1XE66_VARPD</name>